<dbReference type="AlphaFoldDB" id="A0A4C2A9E6"/>
<dbReference type="Proteomes" id="UP000299102">
    <property type="component" value="Unassembled WGS sequence"/>
</dbReference>
<evidence type="ECO:0000313" key="2">
    <source>
        <dbReference type="EMBL" id="GBP96740.1"/>
    </source>
</evidence>
<accession>A0A4C2A9E6</accession>
<sequence length="115" mass="13067">MQHERGTWRIQNKMRSRKENKVEAAKAANPAHHERESPGSAASRPRHQFPLLVPHAPEGTYHSPRERAAHPEFWRGRRRRTLYAFPLGEEALSDLTSASLGVSLLPLRLAALITF</sequence>
<organism evidence="2 3">
    <name type="scientific">Eumeta variegata</name>
    <name type="common">Bagworm moth</name>
    <name type="synonym">Eumeta japonica</name>
    <dbReference type="NCBI Taxonomy" id="151549"/>
    <lineage>
        <taxon>Eukaryota</taxon>
        <taxon>Metazoa</taxon>
        <taxon>Ecdysozoa</taxon>
        <taxon>Arthropoda</taxon>
        <taxon>Hexapoda</taxon>
        <taxon>Insecta</taxon>
        <taxon>Pterygota</taxon>
        <taxon>Neoptera</taxon>
        <taxon>Endopterygota</taxon>
        <taxon>Lepidoptera</taxon>
        <taxon>Glossata</taxon>
        <taxon>Ditrysia</taxon>
        <taxon>Tineoidea</taxon>
        <taxon>Psychidae</taxon>
        <taxon>Oiketicinae</taxon>
        <taxon>Eumeta</taxon>
    </lineage>
</organism>
<keyword evidence="3" id="KW-1185">Reference proteome</keyword>
<feature type="region of interest" description="Disordered" evidence="1">
    <location>
        <begin position="1"/>
        <end position="67"/>
    </location>
</feature>
<gene>
    <name evidence="2" type="ORF">EVAR_77675_1</name>
</gene>
<proteinExistence type="predicted"/>
<evidence type="ECO:0000256" key="1">
    <source>
        <dbReference type="SAM" id="MobiDB-lite"/>
    </source>
</evidence>
<protein>
    <submittedName>
        <fullName evidence="2">Uncharacterized protein</fullName>
    </submittedName>
</protein>
<evidence type="ECO:0000313" key="3">
    <source>
        <dbReference type="Proteomes" id="UP000299102"/>
    </source>
</evidence>
<reference evidence="2 3" key="1">
    <citation type="journal article" date="2019" name="Commun. Biol.">
        <title>The bagworm genome reveals a unique fibroin gene that provides high tensile strength.</title>
        <authorList>
            <person name="Kono N."/>
            <person name="Nakamura H."/>
            <person name="Ohtoshi R."/>
            <person name="Tomita M."/>
            <person name="Numata K."/>
            <person name="Arakawa K."/>
        </authorList>
    </citation>
    <scope>NUCLEOTIDE SEQUENCE [LARGE SCALE GENOMIC DNA]</scope>
</reference>
<comment type="caution">
    <text evidence="2">The sequence shown here is derived from an EMBL/GenBank/DDBJ whole genome shotgun (WGS) entry which is preliminary data.</text>
</comment>
<dbReference type="EMBL" id="BGZK01002828">
    <property type="protein sequence ID" value="GBP96740.1"/>
    <property type="molecule type" value="Genomic_DNA"/>
</dbReference>
<name>A0A4C2A9E6_EUMVA</name>